<gene>
    <name evidence="3" type="ORF">FB470_004297</name>
</gene>
<dbReference type="CDD" id="cd06558">
    <property type="entry name" value="crotonase-like"/>
    <property type="match status" value="1"/>
</dbReference>
<evidence type="ECO:0000313" key="3">
    <source>
        <dbReference type="EMBL" id="MDQ0380303.1"/>
    </source>
</evidence>
<dbReference type="EC" id="4.2.1.17" evidence="3"/>
<dbReference type="Pfam" id="PF00378">
    <property type="entry name" value="ECH_1"/>
    <property type="match status" value="1"/>
</dbReference>
<dbReference type="PANTHER" id="PTHR43459">
    <property type="entry name" value="ENOYL-COA HYDRATASE"/>
    <property type="match status" value="1"/>
</dbReference>
<dbReference type="Proteomes" id="UP001229651">
    <property type="component" value="Unassembled WGS sequence"/>
</dbReference>
<feature type="region of interest" description="Disordered" evidence="2">
    <location>
        <begin position="236"/>
        <end position="257"/>
    </location>
</feature>
<dbReference type="RefSeq" id="WP_306994165.1">
    <property type="nucleotide sequence ID" value="NZ_JAUSUT010000001.1"/>
</dbReference>
<dbReference type="PANTHER" id="PTHR43459:SF1">
    <property type="entry name" value="EG:BACN32G11.4 PROTEIN"/>
    <property type="match status" value="1"/>
</dbReference>
<organism evidence="3 4">
    <name type="scientific">Amycolatopsis thermophila</name>
    <dbReference type="NCBI Taxonomy" id="206084"/>
    <lineage>
        <taxon>Bacteria</taxon>
        <taxon>Bacillati</taxon>
        <taxon>Actinomycetota</taxon>
        <taxon>Actinomycetes</taxon>
        <taxon>Pseudonocardiales</taxon>
        <taxon>Pseudonocardiaceae</taxon>
        <taxon>Amycolatopsis</taxon>
    </lineage>
</organism>
<dbReference type="InterPro" id="IPR029045">
    <property type="entry name" value="ClpP/crotonase-like_dom_sf"/>
</dbReference>
<reference evidence="3 4" key="1">
    <citation type="submission" date="2023-07" db="EMBL/GenBank/DDBJ databases">
        <title>Sequencing the genomes of 1000 actinobacteria strains.</title>
        <authorList>
            <person name="Klenk H.-P."/>
        </authorList>
    </citation>
    <scope>NUCLEOTIDE SEQUENCE [LARGE SCALE GENOMIC DNA]</scope>
    <source>
        <strain evidence="3 4">DSM 45805</strain>
    </source>
</reference>
<comment type="similarity">
    <text evidence="1">Belongs to the enoyl-CoA hydratase/isomerase family.</text>
</comment>
<dbReference type="InterPro" id="IPR001753">
    <property type="entry name" value="Enoyl-CoA_hydra/iso"/>
</dbReference>
<accession>A0ABU0EYT1</accession>
<comment type="caution">
    <text evidence="3">The sequence shown here is derived from an EMBL/GenBank/DDBJ whole genome shotgun (WGS) entry which is preliminary data.</text>
</comment>
<dbReference type="GO" id="GO:0004300">
    <property type="term" value="F:enoyl-CoA hydratase activity"/>
    <property type="evidence" value="ECO:0007669"/>
    <property type="project" value="UniProtKB-EC"/>
</dbReference>
<protein>
    <submittedName>
        <fullName evidence="3">Enoyl-CoA hydratase</fullName>
        <ecNumber evidence="3">4.2.1.17</ecNumber>
    </submittedName>
</protein>
<keyword evidence="4" id="KW-1185">Reference proteome</keyword>
<sequence>MRWESTGGVALVTLDNPGRRNAIDAALAAGLADACDAIDADATIGAAVLRGAEGYFCSGGDRDELAEISAAPVSDAGMSATQRIYDAFLRVGRLLVPTIAAVRGGAVGAGVNLALAADVRVVADDAVLASGFTRLGVHPGGGHFALLNRFAGPQAAAALGVFGETVDGASAVRLGLAYDSVPDDQVEDRALALAQVAGKDPALARATIKSLRTEAGPPAVSWPAAVALEQSVQPWSFARKGGPGWSARGERGDGRSR</sequence>
<keyword evidence="3" id="KW-0456">Lyase</keyword>
<evidence type="ECO:0000256" key="2">
    <source>
        <dbReference type="SAM" id="MobiDB-lite"/>
    </source>
</evidence>
<evidence type="ECO:0000256" key="1">
    <source>
        <dbReference type="RuleBase" id="RU003707"/>
    </source>
</evidence>
<feature type="compositionally biased region" description="Basic and acidic residues" evidence="2">
    <location>
        <begin position="248"/>
        <end position="257"/>
    </location>
</feature>
<dbReference type="SUPFAM" id="SSF52096">
    <property type="entry name" value="ClpP/crotonase"/>
    <property type="match status" value="1"/>
</dbReference>
<evidence type="ECO:0000313" key="4">
    <source>
        <dbReference type="Proteomes" id="UP001229651"/>
    </source>
</evidence>
<dbReference type="InterPro" id="IPR018376">
    <property type="entry name" value="Enoyl-CoA_hyd/isom_CS"/>
</dbReference>
<name>A0ABU0EYT1_9PSEU</name>
<dbReference type="PROSITE" id="PS00166">
    <property type="entry name" value="ENOYL_COA_HYDRATASE"/>
    <property type="match status" value="1"/>
</dbReference>
<dbReference type="Gene3D" id="3.90.226.10">
    <property type="entry name" value="2-enoyl-CoA Hydratase, Chain A, domain 1"/>
    <property type="match status" value="1"/>
</dbReference>
<dbReference type="EMBL" id="JAUSUT010000001">
    <property type="protein sequence ID" value="MDQ0380303.1"/>
    <property type="molecule type" value="Genomic_DNA"/>
</dbReference>
<proteinExistence type="inferred from homology"/>